<evidence type="ECO:0000313" key="8">
    <source>
        <dbReference type="Proteomes" id="UP000291116"/>
    </source>
</evidence>
<dbReference type="PROSITE" id="PS50072">
    <property type="entry name" value="CSA_PPIASE_2"/>
    <property type="match status" value="1"/>
</dbReference>
<evidence type="ECO:0000259" key="6">
    <source>
        <dbReference type="PROSITE" id="PS50072"/>
    </source>
</evidence>
<dbReference type="SUPFAM" id="SSF50891">
    <property type="entry name" value="Cyclophilin-like"/>
    <property type="match status" value="1"/>
</dbReference>
<keyword evidence="8" id="KW-1185">Reference proteome</keyword>
<feature type="domain" description="PPIase cyclophilin-type" evidence="6">
    <location>
        <begin position="142"/>
        <end position="275"/>
    </location>
</feature>
<evidence type="ECO:0000256" key="2">
    <source>
        <dbReference type="ARBA" id="ARBA00023110"/>
    </source>
</evidence>
<organism evidence="7 8">
    <name type="scientific">Pseudo-nitzschia multistriata</name>
    <dbReference type="NCBI Taxonomy" id="183589"/>
    <lineage>
        <taxon>Eukaryota</taxon>
        <taxon>Sar</taxon>
        <taxon>Stramenopiles</taxon>
        <taxon>Ochrophyta</taxon>
        <taxon>Bacillariophyta</taxon>
        <taxon>Bacillariophyceae</taxon>
        <taxon>Bacillariophycidae</taxon>
        <taxon>Bacillariales</taxon>
        <taxon>Bacillariaceae</taxon>
        <taxon>Pseudo-nitzschia</taxon>
    </lineage>
</organism>
<dbReference type="GO" id="GO:0003755">
    <property type="term" value="F:peptidyl-prolyl cis-trans isomerase activity"/>
    <property type="evidence" value="ECO:0007669"/>
    <property type="project" value="UniProtKB-KW"/>
</dbReference>
<gene>
    <name evidence="7" type="ORF">PSNMU_V1.4_AUG-EV-PASAV3_0113660</name>
</gene>
<evidence type="ECO:0000256" key="4">
    <source>
        <dbReference type="SAM" id="MobiDB-lite"/>
    </source>
</evidence>
<dbReference type="Gene3D" id="2.40.100.10">
    <property type="entry name" value="Cyclophilin-like"/>
    <property type="match status" value="1"/>
</dbReference>
<evidence type="ECO:0000256" key="5">
    <source>
        <dbReference type="SAM" id="SignalP"/>
    </source>
</evidence>
<sequence length="321" mass="35128">MHITNKKFLFKLLVALAFFQAADAFSFQQRLPVSTTKLQATAENGEAPAPAVSASALKKPPTQFQHVPENTSHSSGGNLKDDEPLVLTRRKAVTSGLSLLTAATGLPLLGANAASDTEEIVRQEQPFRVLFVVQIDPSKPNELSEIEIEVRPDWAPLAAARFRKLVELGFYTDCRFFRVLPGYVAQFGIASDPALNKKWLYCGASDEEGRQQCQKPIPDEPRLQPNKRGTLSFASSGKNSRTTQIFVNLVNNDGPPNFLDPQGFVPFAQIVRGMDGATNVPKQLNSEYGGKVNQGKAAFYGAEYFQAVFPRLSVIKTATVL</sequence>
<feature type="compositionally biased region" description="Polar residues" evidence="4">
    <location>
        <begin position="62"/>
        <end position="77"/>
    </location>
</feature>
<proteinExistence type="predicted"/>
<feature type="chain" id="PRO_5019328596" description="peptidylprolyl isomerase" evidence="5">
    <location>
        <begin position="25"/>
        <end position="321"/>
    </location>
</feature>
<dbReference type="OrthoDB" id="41254at2759"/>
<dbReference type="InterPro" id="IPR002130">
    <property type="entry name" value="Cyclophilin-type_PPIase_dom"/>
</dbReference>
<keyword evidence="3" id="KW-0413">Isomerase</keyword>
<dbReference type="PANTHER" id="PTHR43246">
    <property type="entry name" value="PEPTIDYL-PROLYL CIS-TRANS ISOMERASE CYP38, CHLOROPLASTIC"/>
    <property type="match status" value="1"/>
</dbReference>
<dbReference type="Proteomes" id="UP000291116">
    <property type="component" value="Unassembled WGS sequence"/>
</dbReference>
<feature type="region of interest" description="Disordered" evidence="4">
    <location>
        <begin position="61"/>
        <end position="81"/>
    </location>
</feature>
<evidence type="ECO:0000256" key="1">
    <source>
        <dbReference type="ARBA" id="ARBA00013194"/>
    </source>
</evidence>
<accession>A0A448ZQH0</accession>
<dbReference type="EMBL" id="CAACVS010000636">
    <property type="protein sequence ID" value="VEU44278.1"/>
    <property type="molecule type" value="Genomic_DNA"/>
</dbReference>
<keyword evidence="2" id="KW-0697">Rotamase</keyword>
<dbReference type="AlphaFoldDB" id="A0A448ZQH0"/>
<dbReference type="EC" id="5.2.1.8" evidence="1"/>
<protein>
    <recommendedName>
        <fullName evidence="1">peptidylprolyl isomerase</fullName>
        <ecNumber evidence="1">5.2.1.8</ecNumber>
    </recommendedName>
</protein>
<feature type="signal peptide" evidence="5">
    <location>
        <begin position="1"/>
        <end position="24"/>
    </location>
</feature>
<reference evidence="7 8" key="1">
    <citation type="submission" date="2019-01" db="EMBL/GenBank/DDBJ databases">
        <authorList>
            <person name="Ferrante I. M."/>
        </authorList>
    </citation>
    <scope>NUCLEOTIDE SEQUENCE [LARGE SCALE GENOMIC DNA]</scope>
    <source>
        <strain evidence="7 8">B856</strain>
    </source>
</reference>
<name>A0A448ZQH0_9STRA</name>
<dbReference type="Pfam" id="PF00160">
    <property type="entry name" value="Pro_isomerase"/>
    <property type="match status" value="1"/>
</dbReference>
<keyword evidence="5" id="KW-0732">Signal</keyword>
<evidence type="ECO:0000313" key="7">
    <source>
        <dbReference type="EMBL" id="VEU44278.1"/>
    </source>
</evidence>
<dbReference type="InterPro" id="IPR029000">
    <property type="entry name" value="Cyclophilin-like_dom_sf"/>
</dbReference>
<evidence type="ECO:0000256" key="3">
    <source>
        <dbReference type="ARBA" id="ARBA00023235"/>
    </source>
</evidence>
<dbReference type="InterPro" id="IPR044665">
    <property type="entry name" value="E_coli_cyclophilin_A-like"/>
</dbReference>